<name>A0A401GAP3_9APHY</name>
<dbReference type="InParanoid" id="A0A401GAP3"/>
<protein>
    <submittedName>
        <fullName evidence="2">Uncharacterized protein</fullName>
    </submittedName>
</protein>
<dbReference type="RefSeq" id="XP_027610142.1">
    <property type="nucleotide sequence ID" value="XM_027754341.1"/>
</dbReference>
<dbReference type="AlphaFoldDB" id="A0A401GAP3"/>
<dbReference type="GeneID" id="38776146"/>
<dbReference type="EMBL" id="BFAD01000002">
    <property type="protein sequence ID" value="GBE79229.1"/>
    <property type="molecule type" value="Genomic_DNA"/>
</dbReference>
<proteinExistence type="predicted"/>
<evidence type="ECO:0000256" key="1">
    <source>
        <dbReference type="SAM" id="MobiDB-lite"/>
    </source>
</evidence>
<comment type="caution">
    <text evidence="2">The sequence shown here is derived from an EMBL/GenBank/DDBJ whole genome shotgun (WGS) entry which is preliminary data.</text>
</comment>
<evidence type="ECO:0000313" key="2">
    <source>
        <dbReference type="EMBL" id="GBE79229.1"/>
    </source>
</evidence>
<accession>A0A401GAP3</accession>
<feature type="region of interest" description="Disordered" evidence="1">
    <location>
        <begin position="132"/>
        <end position="158"/>
    </location>
</feature>
<evidence type="ECO:0000313" key="3">
    <source>
        <dbReference type="Proteomes" id="UP000287166"/>
    </source>
</evidence>
<sequence length="158" mass="17953">MRHPAFFLQMMLTCRTSVTFIQQRIDSANTFEIYGLRGELKALLRQAMKVADDLFKELVVRFSFFVDLTDLVKMSNFQKQTTNKIRELDVPEIFDTPISAQTTFLYHAARAYVFPAQPGLQPLGQPEGIVHRRREEDTSGSASTTFNCPTRVSDGSPV</sequence>
<gene>
    <name evidence="2" type="ORF">SCP_0204260</name>
</gene>
<feature type="compositionally biased region" description="Polar residues" evidence="1">
    <location>
        <begin position="139"/>
        <end position="150"/>
    </location>
</feature>
<keyword evidence="3" id="KW-1185">Reference proteome</keyword>
<reference evidence="2 3" key="1">
    <citation type="journal article" date="2018" name="Sci. Rep.">
        <title>Genome sequence of the cauliflower mushroom Sparassis crispa (Hanabiratake) and its association with beneficial usage.</title>
        <authorList>
            <person name="Kiyama R."/>
            <person name="Furutani Y."/>
            <person name="Kawaguchi K."/>
            <person name="Nakanishi T."/>
        </authorList>
    </citation>
    <scope>NUCLEOTIDE SEQUENCE [LARGE SCALE GENOMIC DNA]</scope>
</reference>
<dbReference type="Proteomes" id="UP000287166">
    <property type="component" value="Unassembled WGS sequence"/>
</dbReference>
<organism evidence="2 3">
    <name type="scientific">Sparassis crispa</name>
    <dbReference type="NCBI Taxonomy" id="139825"/>
    <lineage>
        <taxon>Eukaryota</taxon>
        <taxon>Fungi</taxon>
        <taxon>Dikarya</taxon>
        <taxon>Basidiomycota</taxon>
        <taxon>Agaricomycotina</taxon>
        <taxon>Agaricomycetes</taxon>
        <taxon>Polyporales</taxon>
        <taxon>Sparassidaceae</taxon>
        <taxon>Sparassis</taxon>
    </lineage>
</organism>